<evidence type="ECO:0000313" key="1">
    <source>
        <dbReference type="EMBL" id="EKC39362.1"/>
    </source>
</evidence>
<dbReference type="HOGENOM" id="CLU_776715_0_0_1"/>
<protein>
    <submittedName>
        <fullName evidence="1">Uncharacterized protein</fullName>
    </submittedName>
</protein>
<name>K1QQX3_MAGGI</name>
<dbReference type="Gene3D" id="3.90.1720.30">
    <property type="entry name" value="PPPDE domains"/>
    <property type="match status" value="1"/>
</dbReference>
<dbReference type="InParanoid" id="K1QQX3"/>
<gene>
    <name evidence="1" type="ORF">CGI_10019002</name>
</gene>
<dbReference type="EMBL" id="JH819085">
    <property type="protein sequence ID" value="EKC39362.1"/>
    <property type="molecule type" value="Genomic_DNA"/>
</dbReference>
<dbReference type="InterPro" id="IPR042266">
    <property type="entry name" value="PPPDE_sf"/>
</dbReference>
<sequence length="357" mass="40605">MSTELVIEKRCIFTGNGAKGCVPNNHRGRYLFAMSLSSQTLSVLSINVKHFRCLDHVAILVIAMFCDNADAWWWRKYKKNKQCGKRGGASPYYFGTTNLGCMMKYGKGKRRAPWRSTIALTHRFIYYKGFYFEFMSNSYAYYSRQRYKGDKCSGKMERSPAGYSELSVECIKGCAKNYRCKFGKYRLIRNNCHKFANRLSAVLCRKGTTCPFWCQGSCNHAKPSGASPYYFGTTNLFCMAGKRGAPARGTWALSHRFIYYKGYYFEFLDDSKAHISTRRQAGSRCSGGRESSPAGYSELSLDCIRKCARNYKCHFGSYSLLGNNCHKFANRLSEVLCTRGTSCPSWCQGSCRDAVED</sequence>
<accession>K1QQX3</accession>
<dbReference type="AlphaFoldDB" id="K1QQX3"/>
<reference evidence="1" key="1">
    <citation type="journal article" date="2012" name="Nature">
        <title>The oyster genome reveals stress adaptation and complexity of shell formation.</title>
        <authorList>
            <person name="Zhang G."/>
            <person name="Fang X."/>
            <person name="Guo X."/>
            <person name="Li L."/>
            <person name="Luo R."/>
            <person name="Xu F."/>
            <person name="Yang P."/>
            <person name="Zhang L."/>
            <person name="Wang X."/>
            <person name="Qi H."/>
            <person name="Xiong Z."/>
            <person name="Que H."/>
            <person name="Xie Y."/>
            <person name="Holland P.W."/>
            <person name="Paps J."/>
            <person name="Zhu Y."/>
            <person name="Wu F."/>
            <person name="Chen Y."/>
            <person name="Wang J."/>
            <person name="Peng C."/>
            <person name="Meng J."/>
            <person name="Yang L."/>
            <person name="Liu J."/>
            <person name="Wen B."/>
            <person name="Zhang N."/>
            <person name="Huang Z."/>
            <person name="Zhu Q."/>
            <person name="Feng Y."/>
            <person name="Mount A."/>
            <person name="Hedgecock D."/>
            <person name="Xu Z."/>
            <person name="Liu Y."/>
            <person name="Domazet-Loso T."/>
            <person name="Du Y."/>
            <person name="Sun X."/>
            <person name="Zhang S."/>
            <person name="Liu B."/>
            <person name="Cheng P."/>
            <person name="Jiang X."/>
            <person name="Li J."/>
            <person name="Fan D."/>
            <person name="Wang W."/>
            <person name="Fu W."/>
            <person name="Wang T."/>
            <person name="Wang B."/>
            <person name="Zhang J."/>
            <person name="Peng Z."/>
            <person name="Li Y."/>
            <person name="Li N."/>
            <person name="Wang J."/>
            <person name="Chen M."/>
            <person name="He Y."/>
            <person name="Tan F."/>
            <person name="Song X."/>
            <person name="Zheng Q."/>
            <person name="Huang R."/>
            <person name="Yang H."/>
            <person name="Du X."/>
            <person name="Chen L."/>
            <person name="Yang M."/>
            <person name="Gaffney P.M."/>
            <person name="Wang S."/>
            <person name="Luo L."/>
            <person name="She Z."/>
            <person name="Ming Y."/>
            <person name="Huang W."/>
            <person name="Zhang S."/>
            <person name="Huang B."/>
            <person name="Zhang Y."/>
            <person name="Qu T."/>
            <person name="Ni P."/>
            <person name="Miao G."/>
            <person name="Wang J."/>
            <person name="Wang Q."/>
            <person name="Steinberg C.E."/>
            <person name="Wang H."/>
            <person name="Li N."/>
            <person name="Qian L."/>
            <person name="Zhang G."/>
            <person name="Li Y."/>
            <person name="Yang H."/>
            <person name="Liu X."/>
            <person name="Wang J."/>
            <person name="Yin Y."/>
            <person name="Wang J."/>
        </authorList>
    </citation>
    <scope>NUCLEOTIDE SEQUENCE [LARGE SCALE GENOMIC DNA]</scope>
    <source>
        <strain evidence="1">05x7-T-G4-1.051#20</strain>
    </source>
</reference>
<proteinExistence type="predicted"/>
<organism evidence="1">
    <name type="scientific">Magallana gigas</name>
    <name type="common">Pacific oyster</name>
    <name type="synonym">Crassostrea gigas</name>
    <dbReference type="NCBI Taxonomy" id="29159"/>
    <lineage>
        <taxon>Eukaryota</taxon>
        <taxon>Metazoa</taxon>
        <taxon>Spiralia</taxon>
        <taxon>Lophotrochozoa</taxon>
        <taxon>Mollusca</taxon>
        <taxon>Bivalvia</taxon>
        <taxon>Autobranchia</taxon>
        <taxon>Pteriomorphia</taxon>
        <taxon>Ostreida</taxon>
        <taxon>Ostreoidea</taxon>
        <taxon>Ostreidae</taxon>
        <taxon>Magallana</taxon>
    </lineage>
</organism>